<dbReference type="GO" id="GO:0031508">
    <property type="term" value="P:pericentric heterochromatin formation"/>
    <property type="evidence" value="ECO:0007669"/>
    <property type="project" value="UniProtKB-ARBA"/>
</dbReference>
<dbReference type="Gene3D" id="3.50.50.60">
    <property type="entry name" value="FAD/NAD(P)-binding domain"/>
    <property type="match status" value="2"/>
</dbReference>
<dbReference type="PROSITE" id="PS50934">
    <property type="entry name" value="SWIRM"/>
    <property type="match status" value="1"/>
</dbReference>
<feature type="domain" description="HMG box" evidence="8">
    <location>
        <begin position="951"/>
        <end position="1031"/>
    </location>
</feature>
<dbReference type="Gene3D" id="1.10.30.10">
    <property type="entry name" value="High mobility group box domain"/>
    <property type="match status" value="1"/>
</dbReference>
<dbReference type="GO" id="GO:0140718">
    <property type="term" value="P:facultative heterochromatin formation"/>
    <property type="evidence" value="ECO:0007669"/>
    <property type="project" value="UniProtKB-ARBA"/>
</dbReference>
<feature type="region of interest" description="Disordered" evidence="7">
    <location>
        <begin position="906"/>
        <end position="927"/>
    </location>
</feature>
<dbReference type="GO" id="GO:0005721">
    <property type="term" value="C:pericentric heterochromatin"/>
    <property type="evidence" value="ECO:0007669"/>
    <property type="project" value="UniProtKB-ARBA"/>
</dbReference>
<dbReference type="GO" id="GO:0033696">
    <property type="term" value="P:heterochromatin boundary formation"/>
    <property type="evidence" value="ECO:0007669"/>
    <property type="project" value="UniProtKB-ARBA"/>
</dbReference>
<keyword evidence="11" id="KW-1185">Reference proteome</keyword>
<feature type="region of interest" description="Disordered" evidence="7">
    <location>
        <begin position="58"/>
        <end position="129"/>
    </location>
</feature>
<evidence type="ECO:0000313" key="10">
    <source>
        <dbReference type="EMBL" id="KAF2030016.1"/>
    </source>
</evidence>
<dbReference type="SUPFAM" id="SSF51905">
    <property type="entry name" value="FAD/NAD(P)-binding domain"/>
    <property type="match status" value="1"/>
</dbReference>
<dbReference type="EMBL" id="ML978194">
    <property type="protein sequence ID" value="KAF2030016.1"/>
    <property type="molecule type" value="Genomic_DNA"/>
</dbReference>
<dbReference type="Gene3D" id="1.10.10.10">
    <property type="entry name" value="Winged helix-like DNA-binding domain superfamily/Winged helix DNA-binding domain"/>
    <property type="match status" value="1"/>
</dbReference>
<evidence type="ECO:0008006" key="12">
    <source>
        <dbReference type="Google" id="ProtNLM"/>
    </source>
</evidence>
<comment type="similarity">
    <text evidence="2">Belongs to the flavin monoamine oxidase family.</text>
</comment>
<proteinExistence type="inferred from homology"/>
<dbReference type="CDD" id="cd00084">
    <property type="entry name" value="HMG-box_SF"/>
    <property type="match status" value="1"/>
</dbReference>
<dbReference type="SUPFAM" id="SSF46689">
    <property type="entry name" value="Homeodomain-like"/>
    <property type="match status" value="1"/>
</dbReference>
<evidence type="ECO:0000256" key="5">
    <source>
        <dbReference type="ARBA" id="ARBA00023242"/>
    </source>
</evidence>
<reference evidence="10" key="1">
    <citation type="journal article" date="2020" name="Stud. Mycol.">
        <title>101 Dothideomycetes genomes: a test case for predicting lifestyles and emergence of pathogens.</title>
        <authorList>
            <person name="Haridas S."/>
            <person name="Albert R."/>
            <person name="Binder M."/>
            <person name="Bloem J."/>
            <person name="Labutti K."/>
            <person name="Salamov A."/>
            <person name="Andreopoulos B."/>
            <person name="Baker S."/>
            <person name="Barry K."/>
            <person name="Bills G."/>
            <person name="Bluhm B."/>
            <person name="Cannon C."/>
            <person name="Castanera R."/>
            <person name="Culley D."/>
            <person name="Daum C."/>
            <person name="Ezra D."/>
            <person name="Gonzalez J."/>
            <person name="Henrissat B."/>
            <person name="Kuo A."/>
            <person name="Liang C."/>
            <person name="Lipzen A."/>
            <person name="Lutzoni F."/>
            <person name="Magnuson J."/>
            <person name="Mondo S."/>
            <person name="Nolan M."/>
            <person name="Ohm R."/>
            <person name="Pangilinan J."/>
            <person name="Park H.-J."/>
            <person name="Ramirez L."/>
            <person name="Alfaro M."/>
            <person name="Sun H."/>
            <person name="Tritt A."/>
            <person name="Yoshinaga Y."/>
            <person name="Zwiers L.-H."/>
            <person name="Turgeon B."/>
            <person name="Goodwin S."/>
            <person name="Spatafora J."/>
            <person name="Crous P."/>
            <person name="Grigoriev I."/>
        </authorList>
    </citation>
    <scope>NUCLEOTIDE SEQUENCE</scope>
    <source>
        <strain evidence="10">CBS 110217</strain>
    </source>
</reference>
<dbReference type="GO" id="GO:0005634">
    <property type="term" value="C:nucleus"/>
    <property type="evidence" value="ECO:0007669"/>
    <property type="project" value="UniProtKB-SubCell"/>
</dbReference>
<dbReference type="PROSITE" id="PS50118">
    <property type="entry name" value="HMG_BOX_2"/>
    <property type="match status" value="1"/>
</dbReference>
<dbReference type="GO" id="GO:0033193">
    <property type="term" value="C:Lsd1/2 complex"/>
    <property type="evidence" value="ECO:0007669"/>
    <property type="project" value="UniProtKB-ARBA"/>
</dbReference>
<feature type="compositionally biased region" description="Basic and acidic residues" evidence="7">
    <location>
        <begin position="918"/>
        <end position="927"/>
    </location>
</feature>
<feature type="compositionally biased region" description="Polar residues" evidence="7">
    <location>
        <begin position="163"/>
        <end position="184"/>
    </location>
</feature>
<dbReference type="PANTHER" id="PTHR10742">
    <property type="entry name" value="FLAVIN MONOAMINE OXIDASE"/>
    <property type="match status" value="1"/>
</dbReference>
<accession>A0A9P4LK61</accession>
<dbReference type="GO" id="GO:0071515">
    <property type="term" value="P:mating-type locus imprinting"/>
    <property type="evidence" value="ECO:0007669"/>
    <property type="project" value="UniProtKB-ARBA"/>
</dbReference>
<dbReference type="GO" id="GO:0050660">
    <property type="term" value="F:flavin adenine dinucleotide binding"/>
    <property type="evidence" value="ECO:0007669"/>
    <property type="project" value="TreeGrafter"/>
</dbReference>
<feature type="region of interest" description="Disordered" evidence="7">
    <location>
        <begin position="477"/>
        <end position="497"/>
    </location>
</feature>
<dbReference type="Pfam" id="PF01593">
    <property type="entry name" value="Amino_oxidase"/>
    <property type="match status" value="1"/>
</dbReference>
<evidence type="ECO:0000259" key="8">
    <source>
        <dbReference type="PROSITE" id="PS50118"/>
    </source>
</evidence>
<name>A0A9P4LK61_9PLEO</name>
<dbReference type="GO" id="GO:0003677">
    <property type="term" value="F:DNA binding"/>
    <property type="evidence" value="ECO:0007669"/>
    <property type="project" value="UniProtKB-UniRule"/>
</dbReference>
<dbReference type="GO" id="GO:0031934">
    <property type="term" value="C:mating-type region heterochromatin"/>
    <property type="evidence" value="ECO:0007669"/>
    <property type="project" value="UniProtKB-ARBA"/>
</dbReference>
<dbReference type="InterPro" id="IPR050281">
    <property type="entry name" value="Flavin_monoamine_oxidase"/>
</dbReference>
<keyword evidence="4 6" id="KW-0238">DNA-binding</keyword>
<feature type="region of interest" description="Disordered" evidence="7">
    <location>
        <begin position="161"/>
        <end position="206"/>
    </location>
</feature>
<dbReference type="SUPFAM" id="SSF47095">
    <property type="entry name" value="HMG-box"/>
    <property type="match status" value="1"/>
</dbReference>
<dbReference type="GO" id="GO:0030466">
    <property type="term" value="P:silent mating-type cassette heterochromatin formation"/>
    <property type="evidence" value="ECO:0007669"/>
    <property type="project" value="UniProtKB-ARBA"/>
</dbReference>
<dbReference type="GO" id="GO:0031509">
    <property type="term" value="P:subtelomeric heterochromatin formation"/>
    <property type="evidence" value="ECO:0007669"/>
    <property type="project" value="UniProtKB-ARBA"/>
</dbReference>
<feature type="DNA-binding region" description="HMG box" evidence="6">
    <location>
        <begin position="951"/>
        <end position="1031"/>
    </location>
</feature>
<dbReference type="InterPro" id="IPR036910">
    <property type="entry name" value="HMG_box_dom_sf"/>
</dbReference>
<evidence type="ECO:0000256" key="2">
    <source>
        <dbReference type="ARBA" id="ARBA00005995"/>
    </source>
</evidence>
<organism evidence="10 11">
    <name type="scientific">Setomelanomma holmii</name>
    <dbReference type="NCBI Taxonomy" id="210430"/>
    <lineage>
        <taxon>Eukaryota</taxon>
        <taxon>Fungi</taxon>
        <taxon>Dikarya</taxon>
        <taxon>Ascomycota</taxon>
        <taxon>Pezizomycotina</taxon>
        <taxon>Dothideomycetes</taxon>
        <taxon>Pleosporomycetidae</taxon>
        <taxon>Pleosporales</taxon>
        <taxon>Pleosporineae</taxon>
        <taxon>Phaeosphaeriaceae</taxon>
        <taxon>Setomelanomma</taxon>
    </lineage>
</organism>
<dbReference type="AlphaFoldDB" id="A0A9P4LK61"/>
<keyword evidence="5 6" id="KW-0539">Nucleus</keyword>
<evidence type="ECO:0000259" key="9">
    <source>
        <dbReference type="PROSITE" id="PS50934"/>
    </source>
</evidence>
<feature type="compositionally biased region" description="Polar residues" evidence="7">
    <location>
        <begin position="98"/>
        <end position="129"/>
    </location>
</feature>
<dbReference type="FunFam" id="1.10.30.10:FF:000067">
    <property type="entry name" value="Lysine-specific histone demethylase Aof2, putative"/>
    <property type="match status" value="1"/>
</dbReference>
<gene>
    <name evidence="10" type="ORF">EK21DRAFT_66401</name>
</gene>
<evidence type="ECO:0000256" key="3">
    <source>
        <dbReference type="ARBA" id="ARBA00023002"/>
    </source>
</evidence>
<dbReference type="GO" id="GO:1990841">
    <property type="term" value="F:promoter-specific chromatin binding"/>
    <property type="evidence" value="ECO:0007669"/>
    <property type="project" value="UniProtKB-ARBA"/>
</dbReference>
<dbReference type="OrthoDB" id="9982100at2759"/>
<sequence>MFSTFASTTDPNALDDDSYLFDQSNNDLLSLPLSNDSIHLKGTIAPISGLSNLGYGRESATSSVHYGDSHDTSELSTGHLSGRDEREGSTPGAFINGYGQNYTPSPLQYPFTSQSTTENGANGTTSNMNGSIIQKVTAPITMHGEHQPKLKEPQVTPSFMARTPQSLSCDSQPSSTPEIGQTQEKPSKHRRVNSNPLKGKGSELKANSSIPTALSWPEFGRQCILAAENSRLNPFALHPLEYKLLRNHINHAQVTVYLNIRNAILRLWHRNPLVYVSPEEAAGCTRDKRYFGLVNVAYIWLLRNGYINFGCVEVPGIAATRPRAKPKGARRTVIVVGAGMSGLGCARQLEALFAQQADELASDGERPPKVIILEARPRVGGRVYSHPFLNQSGSTLPPGHRCTAEMGAQIITGFEHGNPLNTILYNDVLERASVYRNKPLAQRTVEGDRNLILFGREPTDLGGPSIAEMEHSNAPLAANDKSTASTTEEKPTSGVEKLAGRSYQLTAGFNVDITAAEAVQTMGWSLKEGASKSQSLDLDPIAHSSDFPTLGQTMDEGLRQYQALVDMKPRDMRLLNWHHANLEYANAVSVNQLSLSGWDQDMGNEFEGQHSEVIGGYQQVPRGLWQAPNKLDVRFNTPITSIHYNEDEKRINKAVRIECGNGEVFEADKVVLTTPLGVLKSGSISFQPALPDWKQGVIERMGFGLLNKIILVYEKAFWEPDRDMFGLLNDAEDEASLRPEDYTAKRGRFYLFWNCLKTSGKPVLVALMAGDAAHYAEATSNDQLVKEVTDRLDAMFAPNAVPLPTETIVTRWKRDPYACGSYSYVGPKTQAGDYDVMARPHGPLHFAGEATCGTHPATVHGAYLSGLRVAAELAEAIIGPIKIPEPLVEKKAIKLESTATFANLDPKRKLDSATSPTKDNKPGRIRPDEDYEAAIIGAILEQIGERPIKPGRSGVNPFLLYTKDFWYVCKKECDDARRTATGNPEAKASKQEIRMAIGLRWRTAGEEVKKPYLNQATNAREDATANAASFKEHVATWDKEAARIRKEYIQQNPPPSGNEDLILNSRTAIELGAGKRLRRL</sequence>
<evidence type="ECO:0000313" key="11">
    <source>
        <dbReference type="Proteomes" id="UP000799777"/>
    </source>
</evidence>
<comment type="caution">
    <text evidence="10">The sequence shown here is derived from an EMBL/GenBank/DDBJ whole genome shotgun (WGS) entry which is preliminary data.</text>
</comment>
<dbReference type="GO" id="GO:0140683">
    <property type="term" value="F:histone H3K9me/H3K9me2 demethylase activity"/>
    <property type="evidence" value="ECO:0007669"/>
    <property type="project" value="UniProtKB-ARBA"/>
</dbReference>
<dbReference type="Proteomes" id="UP000799777">
    <property type="component" value="Unassembled WGS sequence"/>
</dbReference>
<keyword evidence="3" id="KW-0560">Oxidoreductase</keyword>
<dbReference type="InterPro" id="IPR036188">
    <property type="entry name" value="FAD/NAD-bd_sf"/>
</dbReference>
<dbReference type="FunFam" id="1.10.10.10:FF:000064">
    <property type="entry name" value="Lysine-specific histone demethylase 1A"/>
    <property type="match status" value="1"/>
</dbReference>
<comment type="subcellular location">
    <subcellularLocation>
        <location evidence="1">Nucleus</location>
    </subcellularLocation>
</comment>
<evidence type="ECO:0000256" key="1">
    <source>
        <dbReference type="ARBA" id="ARBA00004123"/>
    </source>
</evidence>
<dbReference type="InterPro" id="IPR009071">
    <property type="entry name" value="HMG_box_dom"/>
</dbReference>
<dbReference type="SUPFAM" id="SSF54373">
    <property type="entry name" value="FAD-linked reductases, C-terminal domain"/>
    <property type="match status" value="1"/>
</dbReference>
<evidence type="ECO:0000256" key="7">
    <source>
        <dbReference type="SAM" id="MobiDB-lite"/>
    </source>
</evidence>
<dbReference type="PANTHER" id="PTHR10742:SF386">
    <property type="entry name" value="LYSINE-SPECIFIC HISTONE DEMETHYLASE 1A"/>
    <property type="match status" value="1"/>
</dbReference>
<protein>
    <recommendedName>
        <fullName evidence="12">Lysine-specific histone demethylase 1</fullName>
    </recommendedName>
</protein>
<dbReference type="GO" id="GO:0140720">
    <property type="term" value="C:subtelomeric heterochromatin"/>
    <property type="evidence" value="ECO:0007669"/>
    <property type="project" value="UniProtKB-ARBA"/>
</dbReference>
<evidence type="ECO:0000256" key="4">
    <source>
        <dbReference type="ARBA" id="ARBA00023125"/>
    </source>
</evidence>
<dbReference type="InterPro" id="IPR009057">
    <property type="entry name" value="Homeodomain-like_sf"/>
</dbReference>
<dbReference type="InterPro" id="IPR007526">
    <property type="entry name" value="SWIRM"/>
</dbReference>
<feature type="domain" description="SWIRM" evidence="9">
    <location>
        <begin position="223"/>
        <end position="318"/>
    </location>
</feature>
<dbReference type="InterPro" id="IPR036388">
    <property type="entry name" value="WH-like_DNA-bd_sf"/>
</dbReference>
<evidence type="ECO:0000256" key="6">
    <source>
        <dbReference type="PROSITE-ProRule" id="PRU00267"/>
    </source>
</evidence>
<dbReference type="InterPro" id="IPR002937">
    <property type="entry name" value="Amino_oxidase"/>
</dbReference>
<dbReference type="Pfam" id="PF04433">
    <property type="entry name" value="SWIRM"/>
    <property type="match status" value="1"/>
</dbReference>